<dbReference type="Gene3D" id="3.30.565.10">
    <property type="entry name" value="Histidine kinase-like ATPase, C-terminal domain"/>
    <property type="match status" value="1"/>
</dbReference>
<dbReference type="PROSITE" id="PS50109">
    <property type="entry name" value="HIS_KIN"/>
    <property type="match status" value="1"/>
</dbReference>
<dbReference type="GO" id="GO:0005524">
    <property type="term" value="F:ATP binding"/>
    <property type="evidence" value="ECO:0007669"/>
    <property type="project" value="UniProtKB-KW"/>
</dbReference>
<dbReference type="SMART" id="SM00387">
    <property type="entry name" value="HATPase_c"/>
    <property type="match status" value="1"/>
</dbReference>
<dbReference type="PRINTS" id="PR00344">
    <property type="entry name" value="BCTRLSENSOR"/>
</dbReference>
<feature type="transmembrane region" description="Helical" evidence="9">
    <location>
        <begin position="373"/>
        <end position="391"/>
    </location>
</feature>
<keyword evidence="3" id="KW-0597">Phosphoprotein</keyword>
<accession>A0A917HL48</accession>
<dbReference type="Proteomes" id="UP000600247">
    <property type="component" value="Unassembled WGS sequence"/>
</dbReference>
<evidence type="ECO:0000313" key="12">
    <source>
        <dbReference type="Proteomes" id="UP000600247"/>
    </source>
</evidence>
<dbReference type="InterPro" id="IPR036890">
    <property type="entry name" value="HATPase_C_sf"/>
</dbReference>
<evidence type="ECO:0000313" key="11">
    <source>
        <dbReference type="EMBL" id="GGG82594.1"/>
    </source>
</evidence>
<feature type="transmembrane region" description="Helical" evidence="9">
    <location>
        <begin position="214"/>
        <end position="234"/>
    </location>
</feature>
<keyword evidence="4" id="KW-0808">Transferase</keyword>
<evidence type="ECO:0000256" key="6">
    <source>
        <dbReference type="ARBA" id="ARBA00022777"/>
    </source>
</evidence>
<organism evidence="11 12">
    <name type="scientific">Paenibacillus radicis</name>
    <name type="common">ex Gao et al. 2016</name>
    <dbReference type="NCBI Taxonomy" id="1737354"/>
    <lineage>
        <taxon>Bacteria</taxon>
        <taxon>Bacillati</taxon>
        <taxon>Bacillota</taxon>
        <taxon>Bacilli</taxon>
        <taxon>Bacillales</taxon>
        <taxon>Paenibacillaceae</taxon>
        <taxon>Paenibacillus</taxon>
    </lineage>
</organism>
<comment type="caution">
    <text evidence="11">The sequence shown here is derived from an EMBL/GenBank/DDBJ whole genome shotgun (WGS) entry which is preliminary data.</text>
</comment>
<name>A0A917HL48_9BACL</name>
<proteinExistence type="predicted"/>
<feature type="transmembrane region" description="Helical" evidence="9">
    <location>
        <begin position="181"/>
        <end position="202"/>
    </location>
</feature>
<keyword evidence="9" id="KW-0812">Transmembrane</keyword>
<dbReference type="PANTHER" id="PTHR43065">
    <property type="entry name" value="SENSOR HISTIDINE KINASE"/>
    <property type="match status" value="1"/>
</dbReference>
<evidence type="ECO:0000256" key="4">
    <source>
        <dbReference type="ARBA" id="ARBA00022679"/>
    </source>
</evidence>
<sequence>MNAFVKRIAVVLLLFILFQLGLFVPPSYAAEKGSAITIKEWQMRWETNGANTITSKAAIEDSWFPIYQGDSDPIKPSGVNAAWVKMEIPDTLMENPGLLIKKAYAESVHVYLDDRDIYHSVRNYRYDVNKILLPLDPSHSNHTIYIKLESKNGRIGIPDVLIFDDYQVLLKNFMQREMVDVILGSSFIFVSIIMFLCAGFVSRNFFVGWNALSVTILSVGTMIVTYSPFLYSFYGNYGKLYYKLFDIAQTVTLPSMILFVRQIFGVGPYSLIKIAFRITVSYAVFCLAFMTFNLLTHDRFNSIYFLFSVFLFGIVMIASGVVLVWALVYYCLKKNKEAYILCVGLGIFLLTVSMEILWFYIKETHYELYLWKWGVVCFVISLIVILGKRIAHNYEQVVAYSKKLEMYNNELQRSEKMEIISQLAASVAHEVRNPLQVTRGFLQLLFERSSQEKEKSYLDLSINELDRASAIITDFLTFAKPQSDNNGALDIGEELDKIVGILIPLANLQGGEITLKAGRKMLVRGNSSKFKQCIINIIKNSVEALNGEGKIDVFAQIEEDMVRIQIRDNGEGMSANELEKLGEPYFSKKTKGTGLGLMVSFRIIESMQGKIHYSSVKGKGTEVNIQFPILKE</sequence>
<dbReference type="Pfam" id="PF02518">
    <property type="entry name" value="HATPase_c"/>
    <property type="match status" value="1"/>
</dbReference>
<evidence type="ECO:0000256" key="8">
    <source>
        <dbReference type="ARBA" id="ARBA00023012"/>
    </source>
</evidence>
<dbReference type="SUPFAM" id="SSF47384">
    <property type="entry name" value="Homodimeric domain of signal transducing histidine kinase"/>
    <property type="match status" value="1"/>
</dbReference>
<dbReference type="AlphaFoldDB" id="A0A917HL48"/>
<keyword evidence="9" id="KW-1133">Transmembrane helix</keyword>
<feature type="transmembrane region" description="Helical" evidence="9">
    <location>
        <begin position="339"/>
        <end position="361"/>
    </location>
</feature>
<dbReference type="InterPro" id="IPR003661">
    <property type="entry name" value="HisK_dim/P_dom"/>
</dbReference>
<evidence type="ECO:0000256" key="3">
    <source>
        <dbReference type="ARBA" id="ARBA00022553"/>
    </source>
</evidence>
<keyword evidence="8" id="KW-0902">Two-component regulatory system</keyword>
<reference evidence="11 12" key="1">
    <citation type="journal article" date="2014" name="Int. J. Syst. Evol. Microbiol.">
        <title>Complete genome sequence of Corynebacterium casei LMG S-19264T (=DSM 44701T), isolated from a smear-ripened cheese.</title>
        <authorList>
            <consortium name="US DOE Joint Genome Institute (JGI-PGF)"/>
            <person name="Walter F."/>
            <person name="Albersmeier A."/>
            <person name="Kalinowski J."/>
            <person name="Ruckert C."/>
        </authorList>
    </citation>
    <scope>NUCLEOTIDE SEQUENCE [LARGE SCALE GENOMIC DNA]</scope>
    <source>
        <strain evidence="11 12">CGMCC 1.15286</strain>
    </source>
</reference>
<dbReference type="SMART" id="SM00388">
    <property type="entry name" value="HisKA"/>
    <property type="match status" value="1"/>
</dbReference>
<comment type="catalytic activity">
    <reaction evidence="1">
        <text>ATP + protein L-histidine = ADP + protein N-phospho-L-histidine.</text>
        <dbReference type="EC" id="2.7.13.3"/>
    </reaction>
</comment>
<dbReference type="InterPro" id="IPR003594">
    <property type="entry name" value="HATPase_dom"/>
</dbReference>
<feature type="domain" description="Histidine kinase" evidence="10">
    <location>
        <begin position="426"/>
        <end position="631"/>
    </location>
</feature>
<dbReference type="EMBL" id="BMHY01000010">
    <property type="protein sequence ID" value="GGG82594.1"/>
    <property type="molecule type" value="Genomic_DNA"/>
</dbReference>
<keyword evidence="12" id="KW-1185">Reference proteome</keyword>
<feature type="transmembrane region" description="Helical" evidence="9">
    <location>
        <begin position="240"/>
        <end position="259"/>
    </location>
</feature>
<evidence type="ECO:0000256" key="5">
    <source>
        <dbReference type="ARBA" id="ARBA00022741"/>
    </source>
</evidence>
<keyword evidence="7" id="KW-0067">ATP-binding</keyword>
<dbReference type="RefSeq" id="WP_188891640.1">
    <property type="nucleotide sequence ID" value="NZ_BMHY01000010.1"/>
</dbReference>
<feature type="transmembrane region" description="Helical" evidence="9">
    <location>
        <begin position="271"/>
        <end position="292"/>
    </location>
</feature>
<evidence type="ECO:0000256" key="2">
    <source>
        <dbReference type="ARBA" id="ARBA00012438"/>
    </source>
</evidence>
<dbReference type="SUPFAM" id="SSF55874">
    <property type="entry name" value="ATPase domain of HSP90 chaperone/DNA topoisomerase II/histidine kinase"/>
    <property type="match status" value="1"/>
</dbReference>
<evidence type="ECO:0000259" key="10">
    <source>
        <dbReference type="PROSITE" id="PS50109"/>
    </source>
</evidence>
<dbReference type="Gene3D" id="1.10.287.130">
    <property type="match status" value="1"/>
</dbReference>
<dbReference type="InterPro" id="IPR004358">
    <property type="entry name" value="Sig_transdc_His_kin-like_C"/>
</dbReference>
<evidence type="ECO:0000256" key="7">
    <source>
        <dbReference type="ARBA" id="ARBA00022840"/>
    </source>
</evidence>
<keyword evidence="6" id="KW-0418">Kinase</keyword>
<dbReference type="GO" id="GO:0000155">
    <property type="term" value="F:phosphorelay sensor kinase activity"/>
    <property type="evidence" value="ECO:0007669"/>
    <property type="project" value="InterPro"/>
</dbReference>
<protein>
    <recommendedName>
        <fullName evidence="2">histidine kinase</fullName>
        <ecNumber evidence="2">2.7.13.3</ecNumber>
    </recommendedName>
</protein>
<dbReference type="InterPro" id="IPR005467">
    <property type="entry name" value="His_kinase_dom"/>
</dbReference>
<dbReference type="InterPro" id="IPR036097">
    <property type="entry name" value="HisK_dim/P_sf"/>
</dbReference>
<dbReference type="CDD" id="cd00082">
    <property type="entry name" value="HisKA"/>
    <property type="match status" value="1"/>
</dbReference>
<evidence type="ECO:0000256" key="1">
    <source>
        <dbReference type="ARBA" id="ARBA00000085"/>
    </source>
</evidence>
<keyword evidence="9" id="KW-0472">Membrane</keyword>
<dbReference type="Pfam" id="PF00512">
    <property type="entry name" value="HisKA"/>
    <property type="match status" value="1"/>
</dbReference>
<dbReference type="PANTHER" id="PTHR43065:SF46">
    <property type="entry name" value="C4-DICARBOXYLATE TRANSPORT SENSOR PROTEIN DCTB"/>
    <property type="match status" value="1"/>
</dbReference>
<dbReference type="EC" id="2.7.13.3" evidence="2"/>
<keyword evidence="5" id="KW-0547">Nucleotide-binding</keyword>
<feature type="transmembrane region" description="Helical" evidence="9">
    <location>
        <begin position="304"/>
        <end position="332"/>
    </location>
</feature>
<gene>
    <name evidence="11" type="ORF">GCM10010918_45020</name>
</gene>
<evidence type="ECO:0000256" key="9">
    <source>
        <dbReference type="SAM" id="Phobius"/>
    </source>
</evidence>